<gene>
    <name evidence="7" type="ORF">ASU33_02415</name>
</gene>
<organism evidence="7 8">
    <name type="scientific">Solirubrum puertoriconensis</name>
    <dbReference type="NCBI Taxonomy" id="1751427"/>
    <lineage>
        <taxon>Bacteria</taxon>
        <taxon>Pseudomonadati</taxon>
        <taxon>Bacteroidota</taxon>
        <taxon>Cytophagia</taxon>
        <taxon>Cytophagales</taxon>
    </lineage>
</organism>
<dbReference type="EMBL" id="LNAL01000008">
    <property type="protein sequence ID" value="KUG06238.1"/>
    <property type="molecule type" value="Genomic_DNA"/>
</dbReference>
<proteinExistence type="predicted"/>
<evidence type="ECO:0000259" key="6">
    <source>
        <dbReference type="Pfam" id="PF06803"/>
    </source>
</evidence>
<evidence type="ECO:0000313" key="7">
    <source>
        <dbReference type="EMBL" id="KUG06238.1"/>
    </source>
</evidence>
<dbReference type="RefSeq" id="WP_059071934.1">
    <property type="nucleotide sequence ID" value="NZ_LNAL01000008.1"/>
</dbReference>
<dbReference type="InterPro" id="IPR010652">
    <property type="entry name" value="DUF1232"/>
</dbReference>
<feature type="compositionally biased region" description="Gly residues" evidence="5">
    <location>
        <begin position="250"/>
        <end position="261"/>
    </location>
</feature>
<accession>A0A9X0HHZ7</accession>
<dbReference type="Pfam" id="PF06803">
    <property type="entry name" value="DUF1232"/>
    <property type="match status" value="1"/>
</dbReference>
<evidence type="ECO:0000256" key="1">
    <source>
        <dbReference type="ARBA" id="ARBA00004127"/>
    </source>
</evidence>
<feature type="region of interest" description="Disordered" evidence="5">
    <location>
        <begin position="169"/>
        <end position="261"/>
    </location>
</feature>
<sequence>MATNQPNGEQVASSPIFKGFLSKAESYLRQPLRIKQLLADAYHKASEKKELGHLAQEAWDSLQTLFRLVRSAASGEYRGVPTPTVLGAIAVLIYFMSPIDLVPDFIPVVGLLDDVALLAWFTSTLKNEMDKFEDWERTRAQPLAAGTSNLGAEKGATNQPLSGTAAAAQNLEKAEHSVTSGPFVENSESAKRAGRADLPGGSQPDPANQVSDAHPEGSVADTHQPDLDIKPNPNVEGASTAGSRDPKSGGMRGGDTGGNVR</sequence>
<evidence type="ECO:0000313" key="8">
    <source>
        <dbReference type="Proteomes" id="UP000054223"/>
    </source>
</evidence>
<keyword evidence="3" id="KW-1133">Transmembrane helix</keyword>
<evidence type="ECO:0000256" key="2">
    <source>
        <dbReference type="ARBA" id="ARBA00022692"/>
    </source>
</evidence>
<keyword evidence="4" id="KW-0472">Membrane</keyword>
<dbReference type="OrthoDB" id="9800034at2"/>
<evidence type="ECO:0000256" key="3">
    <source>
        <dbReference type="ARBA" id="ARBA00022989"/>
    </source>
</evidence>
<keyword evidence="2" id="KW-0812">Transmembrane</keyword>
<comment type="subcellular location">
    <subcellularLocation>
        <location evidence="1">Endomembrane system</location>
        <topology evidence="1">Multi-pass membrane protein</topology>
    </subcellularLocation>
</comment>
<dbReference type="GO" id="GO:0012505">
    <property type="term" value="C:endomembrane system"/>
    <property type="evidence" value="ECO:0007669"/>
    <property type="project" value="UniProtKB-SubCell"/>
</dbReference>
<dbReference type="Proteomes" id="UP000054223">
    <property type="component" value="Unassembled WGS sequence"/>
</dbReference>
<keyword evidence="8" id="KW-1185">Reference proteome</keyword>
<dbReference type="AlphaFoldDB" id="A0A9X0HHZ7"/>
<comment type="caution">
    <text evidence="7">The sequence shown here is derived from an EMBL/GenBank/DDBJ whole genome shotgun (WGS) entry which is preliminary data.</text>
</comment>
<evidence type="ECO:0000256" key="4">
    <source>
        <dbReference type="ARBA" id="ARBA00023136"/>
    </source>
</evidence>
<feature type="domain" description="DUF1232" evidence="6">
    <location>
        <begin position="86"/>
        <end position="120"/>
    </location>
</feature>
<protein>
    <recommendedName>
        <fullName evidence="6">DUF1232 domain-containing protein</fullName>
    </recommendedName>
</protein>
<name>A0A9X0HHZ7_SOLP1</name>
<reference evidence="7 8" key="1">
    <citation type="submission" date="2015-11" db="EMBL/GenBank/DDBJ databases">
        <title>Solirubrum puertoriconensis gen. nov. an environmental bacteria isolated in Puerto Rico.</title>
        <authorList>
            <person name="Cuebas-Irizarry M.F."/>
            <person name="Montalvo-Rodriguez R."/>
        </authorList>
    </citation>
    <scope>NUCLEOTIDE SEQUENCE [LARGE SCALE GENOMIC DNA]</scope>
    <source>
        <strain evidence="7 8">MC1A</strain>
    </source>
</reference>
<evidence type="ECO:0000256" key="5">
    <source>
        <dbReference type="SAM" id="MobiDB-lite"/>
    </source>
</evidence>